<sequence length="47" mass="5342">MLSGIVTSLLLLLFLLGWGWAWSPRRKADFDAAARLAIDEDVREDRP</sequence>
<keyword evidence="2" id="KW-1185">Reference proteome</keyword>
<evidence type="ECO:0000313" key="2">
    <source>
        <dbReference type="Proteomes" id="UP001595724"/>
    </source>
</evidence>
<gene>
    <name evidence="1" type="ORF">ACFOM9_12265</name>
</gene>
<dbReference type="Proteomes" id="UP001595724">
    <property type="component" value="Unassembled WGS sequence"/>
</dbReference>
<evidence type="ECO:0000313" key="1">
    <source>
        <dbReference type="EMBL" id="MFC3660845.1"/>
    </source>
</evidence>
<name>A0ABV7UV11_9GAMM</name>
<protein>
    <submittedName>
        <fullName evidence="1">CcoQ/FixQ family Cbb3-type cytochrome c oxidase assembly chaperone</fullName>
    </submittedName>
</protein>
<organism evidence="1 2">
    <name type="scientific">Luteimonas notoginsengisoli</name>
    <dbReference type="NCBI Taxonomy" id="1578200"/>
    <lineage>
        <taxon>Bacteria</taxon>
        <taxon>Pseudomonadati</taxon>
        <taxon>Pseudomonadota</taxon>
        <taxon>Gammaproteobacteria</taxon>
        <taxon>Lysobacterales</taxon>
        <taxon>Lysobacteraceae</taxon>
        <taxon>Luteimonas</taxon>
    </lineage>
</organism>
<accession>A0ABV7UV11</accession>
<dbReference type="Pfam" id="PF05545">
    <property type="entry name" value="FixQ"/>
    <property type="match status" value="1"/>
</dbReference>
<dbReference type="EMBL" id="JBHRYF010000009">
    <property type="protein sequence ID" value="MFC3660845.1"/>
    <property type="molecule type" value="Genomic_DNA"/>
</dbReference>
<proteinExistence type="predicted"/>
<dbReference type="RefSeq" id="WP_386711147.1">
    <property type="nucleotide sequence ID" value="NZ_JBHRYF010000009.1"/>
</dbReference>
<comment type="caution">
    <text evidence="1">The sequence shown here is derived from an EMBL/GenBank/DDBJ whole genome shotgun (WGS) entry which is preliminary data.</text>
</comment>
<dbReference type="InterPro" id="IPR008621">
    <property type="entry name" value="Cbb3-typ_cyt_oxidase_comp"/>
</dbReference>
<reference evidence="2" key="1">
    <citation type="journal article" date="2019" name="Int. J. Syst. Evol. Microbiol.">
        <title>The Global Catalogue of Microorganisms (GCM) 10K type strain sequencing project: providing services to taxonomists for standard genome sequencing and annotation.</title>
        <authorList>
            <consortium name="The Broad Institute Genomics Platform"/>
            <consortium name="The Broad Institute Genome Sequencing Center for Infectious Disease"/>
            <person name="Wu L."/>
            <person name="Ma J."/>
        </authorList>
    </citation>
    <scope>NUCLEOTIDE SEQUENCE [LARGE SCALE GENOMIC DNA]</scope>
    <source>
        <strain evidence="2">KCTC 42211</strain>
    </source>
</reference>